<dbReference type="RefSeq" id="XP_009514567.1">
    <property type="nucleotide sequence ID" value="XM_009516272.1"/>
</dbReference>
<feature type="compositionally biased region" description="Polar residues" evidence="1">
    <location>
        <begin position="87"/>
        <end position="96"/>
    </location>
</feature>
<evidence type="ECO:0000313" key="2">
    <source>
        <dbReference type="EMBL" id="EGZ27292.1"/>
    </source>
</evidence>
<dbReference type="AlphaFoldDB" id="G4YEL5"/>
<proteinExistence type="predicted"/>
<dbReference type="InParanoid" id="G4YEL5"/>
<dbReference type="OMA" id="TEPRHVP"/>
<accession>G4YEL5</accession>
<feature type="compositionally biased region" description="Polar residues" evidence="1">
    <location>
        <begin position="26"/>
        <end position="35"/>
    </location>
</feature>
<keyword evidence="3" id="KW-1185">Reference proteome</keyword>
<protein>
    <submittedName>
        <fullName evidence="2">Uncharacterized protein</fullName>
    </submittedName>
</protein>
<evidence type="ECO:0000256" key="1">
    <source>
        <dbReference type="SAM" id="MobiDB-lite"/>
    </source>
</evidence>
<dbReference type="GeneID" id="20638863"/>
<evidence type="ECO:0000313" key="3">
    <source>
        <dbReference type="Proteomes" id="UP000002640"/>
    </source>
</evidence>
<dbReference type="Proteomes" id="UP000002640">
    <property type="component" value="Unassembled WGS sequence"/>
</dbReference>
<reference evidence="2 3" key="1">
    <citation type="journal article" date="2006" name="Science">
        <title>Phytophthora genome sequences uncover evolutionary origins and mechanisms of pathogenesis.</title>
        <authorList>
            <person name="Tyler B.M."/>
            <person name="Tripathy S."/>
            <person name="Zhang X."/>
            <person name="Dehal P."/>
            <person name="Jiang R.H."/>
            <person name="Aerts A."/>
            <person name="Arredondo F.D."/>
            <person name="Baxter L."/>
            <person name="Bensasson D."/>
            <person name="Beynon J.L."/>
            <person name="Chapman J."/>
            <person name="Damasceno C.M."/>
            <person name="Dorrance A.E."/>
            <person name="Dou D."/>
            <person name="Dickerman A.W."/>
            <person name="Dubchak I.L."/>
            <person name="Garbelotto M."/>
            <person name="Gijzen M."/>
            <person name="Gordon S.G."/>
            <person name="Govers F."/>
            <person name="Grunwald N.J."/>
            <person name="Huang W."/>
            <person name="Ivors K.L."/>
            <person name="Jones R.W."/>
            <person name="Kamoun S."/>
            <person name="Krampis K."/>
            <person name="Lamour K.H."/>
            <person name="Lee M.K."/>
            <person name="McDonald W.H."/>
            <person name="Medina M."/>
            <person name="Meijer H.J."/>
            <person name="Nordberg E.K."/>
            <person name="Maclean D.J."/>
            <person name="Ospina-Giraldo M.D."/>
            <person name="Morris P.F."/>
            <person name="Phuntumart V."/>
            <person name="Putnam N.H."/>
            <person name="Rash S."/>
            <person name="Rose J.K."/>
            <person name="Sakihama Y."/>
            <person name="Salamov A.A."/>
            <person name="Savidor A."/>
            <person name="Scheuring C.F."/>
            <person name="Smith B.M."/>
            <person name="Sobral B.W."/>
            <person name="Terry A."/>
            <person name="Torto-Alalibo T.A."/>
            <person name="Win J."/>
            <person name="Xu Z."/>
            <person name="Zhang H."/>
            <person name="Grigoriev I.V."/>
            <person name="Rokhsar D.S."/>
            <person name="Boore J.L."/>
        </authorList>
    </citation>
    <scope>NUCLEOTIDE SEQUENCE [LARGE SCALE GENOMIC DNA]</scope>
    <source>
        <strain evidence="2 3">P6497</strain>
    </source>
</reference>
<gene>
    <name evidence="2" type="ORF">PHYSODRAFT_257399</name>
</gene>
<feature type="compositionally biased region" description="Low complexity" evidence="1">
    <location>
        <begin position="75"/>
        <end position="84"/>
    </location>
</feature>
<feature type="region of interest" description="Disordered" evidence="1">
    <location>
        <begin position="19"/>
        <end position="165"/>
    </location>
</feature>
<dbReference type="EMBL" id="JH159151">
    <property type="protein sequence ID" value="EGZ27292.1"/>
    <property type="molecule type" value="Genomic_DNA"/>
</dbReference>
<name>G4YEL5_PHYSP</name>
<organism evidence="2 3">
    <name type="scientific">Phytophthora sojae (strain P6497)</name>
    <name type="common">Soybean stem and root rot agent</name>
    <name type="synonym">Phytophthora megasperma f. sp. glycines</name>
    <dbReference type="NCBI Taxonomy" id="1094619"/>
    <lineage>
        <taxon>Eukaryota</taxon>
        <taxon>Sar</taxon>
        <taxon>Stramenopiles</taxon>
        <taxon>Oomycota</taxon>
        <taxon>Peronosporomycetes</taxon>
        <taxon>Peronosporales</taxon>
        <taxon>Peronosporaceae</taxon>
        <taxon>Phytophthora</taxon>
    </lineage>
</organism>
<dbReference type="KEGG" id="psoj:PHYSODRAFT_257399"/>
<feature type="compositionally biased region" description="Low complexity" evidence="1">
    <location>
        <begin position="38"/>
        <end position="52"/>
    </location>
</feature>
<sequence length="165" mass="17913">MVHLTHSAIHWKLRCIVDSSSSSSSDENTPPNVSSARAMGADGGSSATGTATPPWLTPERTKHRSKRVTNPPATPETLTTPLPTWGARTSPTTSSPVLLETPPISLPRATTSAALHPRQGRQARQAAVAPYSRQRLGPRHVPRSQRTEPRHVPRSQRTEPRHVPL</sequence>
<feature type="compositionally biased region" description="Basic and acidic residues" evidence="1">
    <location>
        <begin position="145"/>
        <end position="165"/>
    </location>
</feature>